<protein>
    <recommendedName>
        <fullName evidence="8">Major facilitator superfamily (MFS) profile domain-containing protein</fullName>
    </recommendedName>
</protein>
<proteinExistence type="predicted"/>
<dbReference type="InterPro" id="IPR050382">
    <property type="entry name" value="MFS_Na/Anion_cotransporter"/>
</dbReference>
<evidence type="ECO:0000256" key="4">
    <source>
        <dbReference type="ARBA" id="ARBA00022847"/>
    </source>
</evidence>
<dbReference type="Proteomes" id="UP000827092">
    <property type="component" value="Unassembled WGS sequence"/>
</dbReference>
<feature type="transmembrane region" description="Helical" evidence="7">
    <location>
        <begin position="251"/>
        <end position="271"/>
    </location>
</feature>
<keyword evidence="6 7" id="KW-0472">Membrane</keyword>
<evidence type="ECO:0000259" key="8">
    <source>
        <dbReference type="PROSITE" id="PS50850"/>
    </source>
</evidence>
<organism evidence="9 10">
    <name type="scientific">Oedothorax gibbosus</name>
    <dbReference type="NCBI Taxonomy" id="931172"/>
    <lineage>
        <taxon>Eukaryota</taxon>
        <taxon>Metazoa</taxon>
        <taxon>Ecdysozoa</taxon>
        <taxon>Arthropoda</taxon>
        <taxon>Chelicerata</taxon>
        <taxon>Arachnida</taxon>
        <taxon>Araneae</taxon>
        <taxon>Araneomorphae</taxon>
        <taxon>Entelegynae</taxon>
        <taxon>Araneoidea</taxon>
        <taxon>Linyphiidae</taxon>
        <taxon>Erigoninae</taxon>
        <taxon>Oedothorax</taxon>
    </lineage>
</organism>
<keyword evidence="10" id="KW-1185">Reference proteome</keyword>
<comment type="caution">
    <text evidence="9">The sequence shown here is derived from an EMBL/GenBank/DDBJ whole genome shotgun (WGS) entry which is preliminary data.</text>
</comment>
<keyword evidence="3 7" id="KW-0812">Transmembrane</keyword>
<evidence type="ECO:0000313" key="10">
    <source>
        <dbReference type="Proteomes" id="UP000827092"/>
    </source>
</evidence>
<evidence type="ECO:0000256" key="6">
    <source>
        <dbReference type="ARBA" id="ARBA00023136"/>
    </source>
</evidence>
<feature type="transmembrane region" description="Helical" evidence="7">
    <location>
        <begin position="352"/>
        <end position="376"/>
    </location>
</feature>
<accession>A0AAV6UG08</accession>
<dbReference type="PANTHER" id="PTHR11662">
    <property type="entry name" value="SOLUTE CARRIER FAMILY 17"/>
    <property type="match status" value="1"/>
</dbReference>
<dbReference type="InterPro" id="IPR020846">
    <property type="entry name" value="MFS_dom"/>
</dbReference>
<feature type="transmembrane region" description="Helical" evidence="7">
    <location>
        <begin position="448"/>
        <end position="467"/>
    </location>
</feature>
<dbReference type="FunFam" id="1.20.1250.20:FF:000003">
    <property type="entry name" value="Solute carrier family 17 member 3"/>
    <property type="match status" value="1"/>
</dbReference>
<evidence type="ECO:0000256" key="1">
    <source>
        <dbReference type="ARBA" id="ARBA00004141"/>
    </source>
</evidence>
<feature type="transmembrane region" description="Helical" evidence="7">
    <location>
        <begin position="185"/>
        <end position="205"/>
    </location>
</feature>
<feature type="domain" description="Major facilitator superfamily (MFS) profile" evidence="8">
    <location>
        <begin position="59"/>
        <end position="506"/>
    </location>
</feature>
<sequence>MVGFSNCTFLKAISKKNSSQCKKTLKNQFQSLSNNQQKYGVNNQMENTNGTRGRVRYFVALMCSMISSMYFVHRIILSTAIVAMVKHKNLEENHYRNYSTDSCPITSGSHNETDVFIEGELDWSSELQGYVLGAGFLGCIITQLPGGTFAEKWGAKRTLVIANILAAICTFITPMATWWNVYAVIFVQFLRGLTQGVNIPVTFVLMSNWFPRQERGFLSTLVLSGYAFGAAIAGVPTGLLCDVPQLGWPSAFYSGGVFAAIMSLLFAFTVYETPASHPTISQEELKYITEGQECDLSLARPPTPWKKILTSEPVYALVVGLFGQYWQVTYFLSVHPTYMGTILHFSMTKNGAASNIPISIKSVGGIIASFLTNWITKKKYVGVSALRKSFNFVGSLGFSACLLGAYWAGCDKLINIFCFTLSLFCSGAALSGAMITGGDMSPRFCGSLMGFATTIASTSAAIIPVMVGNLTENQTIEEWQIVFFISIAIVLSCGLIFNIFGSAEIQPWNDPESQDKLKAMEKEFELENSKSSVTRF</sequence>
<evidence type="ECO:0000256" key="2">
    <source>
        <dbReference type="ARBA" id="ARBA00022448"/>
    </source>
</evidence>
<evidence type="ECO:0000313" key="9">
    <source>
        <dbReference type="EMBL" id="KAG8182753.1"/>
    </source>
</evidence>
<dbReference type="GO" id="GO:0006820">
    <property type="term" value="P:monoatomic anion transport"/>
    <property type="evidence" value="ECO:0007669"/>
    <property type="project" value="TreeGrafter"/>
</dbReference>
<keyword evidence="4" id="KW-0769">Symport</keyword>
<dbReference type="FunFam" id="1.20.1250.20:FF:000423">
    <property type="entry name" value="Putative inorganic phosphate cotransporter-like Protein"/>
    <property type="match status" value="1"/>
</dbReference>
<dbReference type="SUPFAM" id="SSF103473">
    <property type="entry name" value="MFS general substrate transporter"/>
    <property type="match status" value="1"/>
</dbReference>
<dbReference type="InterPro" id="IPR011701">
    <property type="entry name" value="MFS"/>
</dbReference>
<feature type="transmembrane region" description="Helical" evidence="7">
    <location>
        <begin position="158"/>
        <end position="179"/>
    </location>
</feature>
<name>A0AAV6UG08_9ARAC</name>
<feature type="transmembrane region" description="Helical" evidence="7">
    <location>
        <begin position="479"/>
        <end position="500"/>
    </location>
</feature>
<comment type="subcellular location">
    <subcellularLocation>
        <location evidence="1">Membrane</location>
        <topology evidence="1">Multi-pass membrane protein</topology>
    </subcellularLocation>
</comment>
<dbReference type="Pfam" id="PF07690">
    <property type="entry name" value="MFS_1"/>
    <property type="match status" value="1"/>
</dbReference>
<feature type="transmembrane region" description="Helical" evidence="7">
    <location>
        <begin position="314"/>
        <end position="332"/>
    </location>
</feature>
<evidence type="ECO:0000256" key="3">
    <source>
        <dbReference type="ARBA" id="ARBA00022692"/>
    </source>
</evidence>
<dbReference type="PANTHER" id="PTHR11662:SF399">
    <property type="entry name" value="FI19708P1-RELATED"/>
    <property type="match status" value="1"/>
</dbReference>
<dbReference type="EMBL" id="JAFNEN010000449">
    <property type="protein sequence ID" value="KAG8182753.1"/>
    <property type="molecule type" value="Genomic_DNA"/>
</dbReference>
<evidence type="ECO:0000256" key="7">
    <source>
        <dbReference type="SAM" id="Phobius"/>
    </source>
</evidence>
<keyword evidence="5 7" id="KW-1133">Transmembrane helix</keyword>
<feature type="transmembrane region" description="Helical" evidence="7">
    <location>
        <begin position="414"/>
        <end position="436"/>
    </location>
</feature>
<dbReference type="PROSITE" id="PS50850">
    <property type="entry name" value="MFS"/>
    <property type="match status" value="1"/>
</dbReference>
<gene>
    <name evidence="9" type="ORF">JTE90_023392</name>
</gene>
<dbReference type="Gene3D" id="1.20.1250.20">
    <property type="entry name" value="MFS general substrate transporter like domains"/>
    <property type="match status" value="1"/>
</dbReference>
<feature type="transmembrane region" description="Helical" evidence="7">
    <location>
        <begin position="388"/>
        <end position="408"/>
    </location>
</feature>
<dbReference type="InterPro" id="IPR036259">
    <property type="entry name" value="MFS_trans_sf"/>
</dbReference>
<reference evidence="9 10" key="1">
    <citation type="journal article" date="2022" name="Nat. Ecol. Evol.">
        <title>A masculinizing supergene underlies an exaggerated male reproductive morph in a spider.</title>
        <authorList>
            <person name="Hendrickx F."/>
            <person name="De Corte Z."/>
            <person name="Sonet G."/>
            <person name="Van Belleghem S.M."/>
            <person name="Kostlbacher S."/>
            <person name="Vangestel C."/>
        </authorList>
    </citation>
    <scope>NUCLEOTIDE SEQUENCE [LARGE SCALE GENOMIC DNA]</scope>
    <source>
        <strain evidence="9">W744_W776</strain>
    </source>
</reference>
<dbReference type="AlphaFoldDB" id="A0AAV6UG08"/>
<dbReference type="GO" id="GO:0016020">
    <property type="term" value="C:membrane"/>
    <property type="evidence" value="ECO:0007669"/>
    <property type="project" value="UniProtKB-SubCell"/>
</dbReference>
<feature type="transmembrane region" description="Helical" evidence="7">
    <location>
        <begin position="217"/>
        <end position="239"/>
    </location>
</feature>
<feature type="transmembrane region" description="Helical" evidence="7">
    <location>
        <begin position="127"/>
        <end position="146"/>
    </location>
</feature>
<dbReference type="GO" id="GO:0015293">
    <property type="term" value="F:symporter activity"/>
    <property type="evidence" value="ECO:0007669"/>
    <property type="project" value="UniProtKB-KW"/>
</dbReference>
<feature type="transmembrane region" description="Helical" evidence="7">
    <location>
        <begin position="57"/>
        <end position="85"/>
    </location>
</feature>
<keyword evidence="2" id="KW-0813">Transport</keyword>
<evidence type="ECO:0000256" key="5">
    <source>
        <dbReference type="ARBA" id="ARBA00022989"/>
    </source>
</evidence>